<dbReference type="InterPro" id="IPR001202">
    <property type="entry name" value="WW_dom"/>
</dbReference>
<sequence length="1480" mass="159763">MPLNLWGWRNFVPPPNVGSETWLEMRRPTPSWSSWDLGKDGAGRGVRMWVNANTGETCWMEPEIPWHANFPNAGIFRSADADSGIADDAMDAAQSMLSNLQLDRFGPLGTGMPHMANEPQGELRYLDPLDLFMPGALTGMQLNEQVGMGPSPYILSYDAAAFEKYPLGIAGCLGYDRSSPYELAANETPIIVGDSCECPRALSVKGYGARNFCVLRGGTSADGDVMIGADNARQVQLLQYNLLRIRRERGERYRLFCCTIGLGRAGNGHDVDLDAQVDGNVPSRALESAAAESSVYFTIIGDGKVLYRSTAFRTSGKGEIASIVCNVESVSTLLLCVECGTVDASSGQAFGGGGVFGVWCDPHLICEPVPQSLLSWAEKHEGDAHVQDREDVASRGFSAHIESRAIDMCMPAIRTLRIEPPAVGGDVSNDRVPEVKTARYRITVVVSHRETTVPTADVSVRLHGCVRRGEQAAIAEVYAVTAWAPLARAEARANSASSLQRLDTGSVVTYTVDLRDVGAEVHRLDVSHPSNRAAWAFDYARIERVGSSRAPPIYFLNNVAPVGHPHPAALSLPIEMDARLDFSYLVTVHAGTALGATPDVLDSSLSIEVLDAARVAGNPDGRGVTFHLSTQALNQANRLHRRRSFVVKSAHNIMEWCSACSVSLERDDAVLSVDAIEIRPFADLENRNIKLPNAKSLAGKTFFFGTTLRGKTPVLQKCERASQGIYRVVLRTMDASSITPLNTDFVLTVRDVFGDSFQFVPAGDVKTLAPMPSPPGKMPTIPASLSSNPSMVPSSRSKALDFDTSEVVGYVVPMRNGAKSDGSVSNEREPLLPNTPGALNSLEVTVYPGGLARNNRYLAAHETDLYRLNVEVLVTSMQTGKTVCFGPDAERGLSTSANGQPLFALNRLGESLPNASILAYMHTLNPGAAPHDSVEALEMHDTDSNDSYICLDVEREVHQCHQYGGLAPEAMALDARYVAHVQASQDRASSGALRQYRLIVQTLESTGRVPTGVDDVMAFPTAIVHGSNGSHRVVIKPNSAADSTQRQLFVSSGTDAVDFTCEDLGEILRVHLRAPEQATVSPLPAKRRGVASLFGFGGGRAASASSSNTVQPANAVDDMPWVWTPKRVSVRNITAKRTRVFPYPRLRPLDCVSRSVVSDSRWLMPRGVHGVALPFPGILGESTGFRLPYKLVVRHDDPGASSGWALDSVELAVSAKRGDSPIHTFEAAMFPAEHLADPIARTGSFDNPFSESMRRYARPLYSVEETRRLLKMHARTNTVQTASAPEPTEQRGVDRIASAIKELKRLFRDEARSQELWNQIDVNGDGQLDVDEQLALVRLALPGADASIASAVVALLDTDGDGYVTQDELLESLGAAKQRMAISKERGKRSTAPEGIDPDVRSALQKAIADGALDRAAFAAASRGGDGLCRVHEVATMLKSLNFKDSVDSVVGNLVELGDADGDGLLSFDELEKLLVAAPR</sequence>
<feature type="domain" description="EF-hand" evidence="3">
    <location>
        <begin position="1344"/>
        <end position="1379"/>
    </location>
</feature>
<keyword evidence="1" id="KW-0106">Calcium</keyword>
<evidence type="ECO:0000259" key="3">
    <source>
        <dbReference type="PROSITE" id="PS50222"/>
    </source>
</evidence>
<feature type="domain" description="EF-hand" evidence="3">
    <location>
        <begin position="1308"/>
        <end position="1343"/>
    </location>
</feature>
<reference evidence="4" key="1">
    <citation type="submission" date="2020-10" db="EMBL/GenBank/DDBJ databases">
        <title>Unveiling of a novel bifunctional photoreceptor, Dualchrome1, isolated from a cosmopolitan green alga.</title>
        <authorList>
            <person name="Suzuki S."/>
            <person name="Kawachi M."/>
        </authorList>
    </citation>
    <scope>NUCLEOTIDE SEQUENCE</scope>
    <source>
        <strain evidence="4">NIES 2893</strain>
    </source>
</reference>
<dbReference type="Pfam" id="PF13202">
    <property type="entry name" value="EF-hand_5"/>
    <property type="match status" value="2"/>
</dbReference>
<name>A0A830HKQ9_9CHLO</name>
<protein>
    <recommendedName>
        <fullName evidence="6">Calmodulin</fullName>
    </recommendedName>
</protein>
<dbReference type="OrthoDB" id="26525at2759"/>
<keyword evidence="5" id="KW-1185">Reference proteome</keyword>
<dbReference type="CDD" id="cd00051">
    <property type="entry name" value="EFh"/>
    <property type="match status" value="1"/>
</dbReference>
<dbReference type="Proteomes" id="UP000660262">
    <property type="component" value="Unassembled WGS sequence"/>
</dbReference>
<evidence type="ECO:0000313" key="5">
    <source>
        <dbReference type="Proteomes" id="UP000660262"/>
    </source>
</evidence>
<comment type="caution">
    <text evidence="4">The sequence shown here is derived from an EMBL/GenBank/DDBJ whole genome shotgun (WGS) entry which is preliminary data.</text>
</comment>
<evidence type="ECO:0008006" key="6">
    <source>
        <dbReference type="Google" id="ProtNLM"/>
    </source>
</evidence>
<evidence type="ECO:0000259" key="2">
    <source>
        <dbReference type="PROSITE" id="PS50020"/>
    </source>
</evidence>
<dbReference type="InterPro" id="IPR038637">
    <property type="entry name" value="NPCBM_sf"/>
</dbReference>
<dbReference type="InterPro" id="IPR018247">
    <property type="entry name" value="EF_Hand_1_Ca_BS"/>
</dbReference>
<dbReference type="SMART" id="SM00054">
    <property type="entry name" value="EFh"/>
    <property type="match status" value="3"/>
</dbReference>
<dbReference type="PROSITE" id="PS50222">
    <property type="entry name" value="EF_HAND_2"/>
    <property type="match status" value="2"/>
</dbReference>
<gene>
    <name evidence="4" type="ORF">PPROV_000515500</name>
</gene>
<accession>A0A830HKQ9</accession>
<evidence type="ECO:0000256" key="1">
    <source>
        <dbReference type="ARBA" id="ARBA00022837"/>
    </source>
</evidence>
<dbReference type="InterPro" id="IPR002048">
    <property type="entry name" value="EF_hand_dom"/>
</dbReference>
<dbReference type="PROSITE" id="PS50020">
    <property type="entry name" value="WW_DOMAIN_2"/>
    <property type="match status" value="1"/>
</dbReference>
<dbReference type="EMBL" id="BNJQ01000013">
    <property type="protein sequence ID" value="GHP06410.1"/>
    <property type="molecule type" value="Genomic_DNA"/>
</dbReference>
<feature type="domain" description="WW" evidence="2">
    <location>
        <begin position="29"/>
        <end position="64"/>
    </location>
</feature>
<dbReference type="PROSITE" id="PS00018">
    <property type="entry name" value="EF_HAND_1"/>
    <property type="match status" value="2"/>
</dbReference>
<proteinExistence type="predicted"/>
<dbReference type="SUPFAM" id="SSF47473">
    <property type="entry name" value="EF-hand"/>
    <property type="match status" value="1"/>
</dbReference>
<dbReference type="Gene3D" id="1.10.238.10">
    <property type="entry name" value="EF-hand"/>
    <property type="match status" value="2"/>
</dbReference>
<organism evidence="4 5">
    <name type="scientific">Pycnococcus provasolii</name>
    <dbReference type="NCBI Taxonomy" id="41880"/>
    <lineage>
        <taxon>Eukaryota</taxon>
        <taxon>Viridiplantae</taxon>
        <taxon>Chlorophyta</taxon>
        <taxon>Pseudoscourfieldiophyceae</taxon>
        <taxon>Pseudoscourfieldiales</taxon>
        <taxon>Pycnococcaceae</taxon>
        <taxon>Pycnococcus</taxon>
    </lineage>
</organism>
<evidence type="ECO:0000313" key="4">
    <source>
        <dbReference type="EMBL" id="GHP06410.1"/>
    </source>
</evidence>
<dbReference type="Gene3D" id="2.60.120.1060">
    <property type="entry name" value="NPCBM/NEW2 domain"/>
    <property type="match status" value="1"/>
</dbReference>
<dbReference type="GO" id="GO:0005509">
    <property type="term" value="F:calcium ion binding"/>
    <property type="evidence" value="ECO:0007669"/>
    <property type="project" value="InterPro"/>
</dbReference>
<dbReference type="InterPro" id="IPR011992">
    <property type="entry name" value="EF-hand-dom_pair"/>
</dbReference>